<gene>
    <name evidence="2" type="ORF">KK060_11165</name>
</gene>
<evidence type="ECO:0008006" key="4">
    <source>
        <dbReference type="Google" id="ProtNLM"/>
    </source>
</evidence>
<name>A0ABS5VSJ4_9BACT</name>
<sequence>MKSWIFITQLIMLVCCATFAQTAINKTIPLQNGQSIVMHFDYPELVKVTTWEKNEILITGTVSINEGENDDAFTLDNVVTGKTVTVRSEIKNLKSLPVRIVVDTDGQKIVFKDKAALKKYQSERGRSYNSVSYGPEIDIVLEVKVPRNVDTKVESIYGMVEVTKFDGPLSVEATYGGVDAALAEKTVGEVTAETNYGNIYTNLDVKFGENNLTNGDFHTVVAAKLGSGPKYSFESKYGNVYIRKATSN</sequence>
<dbReference type="Proteomes" id="UP000772618">
    <property type="component" value="Unassembled WGS sequence"/>
</dbReference>
<comment type="caution">
    <text evidence="2">The sequence shown here is derived from an EMBL/GenBank/DDBJ whole genome shotgun (WGS) entry which is preliminary data.</text>
</comment>
<feature type="signal peptide" evidence="1">
    <location>
        <begin position="1"/>
        <end position="20"/>
    </location>
</feature>
<proteinExistence type="predicted"/>
<protein>
    <recommendedName>
        <fullName evidence="4">Adhesin domain-containing protein</fullName>
    </recommendedName>
</protein>
<dbReference type="RefSeq" id="WP_254153806.1">
    <property type="nucleotide sequence ID" value="NZ_JAHESD010000021.1"/>
</dbReference>
<organism evidence="2 3">
    <name type="scientific">Chryseosolibacter indicus</name>
    <dbReference type="NCBI Taxonomy" id="2782351"/>
    <lineage>
        <taxon>Bacteria</taxon>
        <taxon>Pseudomonadati</taxon>
        <taxon>Bacteroidota</taxon>
        <taxon>Cytophagia</taxon>
        <taxon>Cytophagales</taxon>
        <taxon>Chryseotaleaceae</taxon>
        <taxon>Chryseosolibacter</taxon>
    </lineage>
</organism>
<dbReference type="EMBL" id="JAHESD010000021">
    <property type="protein sequence ID" value="MBT1703844.1"/>
    <property type="molecule type" value="Genomic_DNA"/>
</dbReference>
<evidence type="ECO:0000256" key="1">
    <source>
        <dbReference type="SAM" id="SignalP"/>
    </source>
</evidence>
<keyword evidence="3" id="KW-1185">Reference proteome</keyword>
<reference evidence="2 3" key="1">
    <citation type="submission" date="2021-05" db="EMBL/GenBank/DDBJ databases">
        <title>A Polyphasic approach of four new species of the genus Ohtaekwangia: Ohtaekwangia histidinii sp. nov., Ohtaekwangia cretensis sp. nov., Ohtaekwangia indiensis sp. nov., Ohtaekwangia reichenbachii sp. nov. from diverse environment.</title>
        <authorList>
            <person name="Octaviana S."/>
        </authorList>
    </citation>
    <scope>NUCLEOTIDE SEQUENCE [LARGE SCALE GENOMIC DNA]</scope>
    <source>
        <strain evidence="2 3">PWU20</strain>
    </source>
</reference>
<evidence type="ECO:0000313" key="2">
    <source>
        <dbReference type="EMBL" id="MBT1703844.1"/>
    </source>
</evidence>
<keyword evidence="1" id="KW-0732">Signal</keyword>
<accession>A0ABS5VSJ4</accession>
<evidence type="ECO:0000313" key="3">
    <source>
        <dbReference type="Proteomes" id="UP000772618"/>
    </source>
</evidence>
<feature type="chain" id="PRO_5045364315" description="Adhesin domain-containing protein" evidence="1">
    <location>
        <begin position="21"/>
        <end position="248"/>
    </location>
</feature>